<proteinExistence type="predicted"/>
<comment type="caution">
    <text evidence="1">The sequence shown here is derived from an EMBL/GenBank/DDBJ whole genome shotgun (WGS) entry which is preliminary data.</text>
</comment>
<reference evidence="2" key="1">
    <citation type="journal article" date="2022" name="Mol. Ecol. Resour.">
        <title>The genomes of chicory, endive, great burdock and yacon provide insights into Asteraceae palaeo-polyploidization history and plant inulin production.</title>
        <authorList>
            <person name="Fan W."/>
            <person name="Wang S."/>
            <person name="Wang H."/>
            <person name="Wang A."/>
            <person name="Jiang F."/>
            <person name="Liu H."/>
            <person name="Zhao H."/>
            <person name="Xu D."/>
            <person name="Zhang Y."/>
        </authorList>
    </citation>
    <scope>NUCLEOTIDE SEQUENCE [LARGE SCALE GENOMIC DNA]</scope>
    <source>
        <strain evidence="2">cv. Punajuju</strain>
    </source>
</reference>
<dbReference type="Proteomes" id="UP001055811">
    <property type="component" value="Linkage Group LG03"/>
</dbReference>
<dbReference type="EMBL" id="CM042011">
    <property type="protein sequence ID" value="KAI3767873.1"/>
    <property type="molecule type" value="Genomic_DNA"/>
</dbReference>
<evidence type="ECO:0000313" key="2">
    <source>
        <dbReference type="Proteomes" id="UP001055811"/>
    </source>
</evidence>
<sequence length="72" mass="8248">MTRYSTVEEVDAALVQLEEHERSGEKHTDQEKLRNMSVSGSYYYLPQKRPPEEYMGEGVADARSGSVILIRE</sequence>
<accession>A0ACB9F930</accession>
<protein>
    <submittedName>
        <fullName evidence="1">Uncharacterized protein</fullName>
    </submittedName>
</protein>
<name>A0ACB9F930_CICIN</name>
<organism evidence="1 2">
    <name type="scientific">Cichorium intybus</name>
    <name type="common">Chicory</name>
    <dbReference type="NCBI Taxonomy" id="13427"/>
    <lineage>
        <taxon>Eukaryota</taxon>
        <taxon>Viridiplantae</taxon>
        <taxon>Streptophyta</taxon>
        <taxon>Embryophyta</taxon>
        <taxon>Tracheophyta</taxon>
        <taxon>Spermatophyta</taxon>
        <taxon>Magnoliopsida</taxon>
        <taxon>eudicotyledons</taxon>
        <taxon>Gunneridae</taxon>
        <taxon>Pentapetalae</taxon>
        <taxon>asterids</taxon>
        <taxon>campanulids</taxon>
        <taxon>Asterales</taxon>
        <taxon>Asteraceae</taxon>
        <taxon>Cichorioideae</taxon>
        <taxon>Cichorieae</taxon>
        <taxon>Cichoriinae</taxon>
        <taxon>Cichorium</taxon>
    </lineage>
</organism>
<gene>
    <name evidence="1" type="ORF">L2E82_18302</name>
</gene>
<keyword evidence="2" id="KW-1185">Reference proteome</keyword>
<reference evidence="1 2" key="2">
    <citation type="journal article" date="2022" name="Mol. Ecol. Resour.">
        <title>The genomes of chicory, endive, great burdock and yacon provide insights into Asteraceae paleo-polyploidization history and plant inulin production.</title>
        <authorList>
            <person name="Fan W."/>
            <person name="Wang S."/>
            <person name="Wang H."/>
            <person name="Wang A."/>
            <person name="Jiang F."/>
            <person name="Liu H."/>
            <person name="Zhao H."/>
            <person name="Xu D."/>
            <person name="Zhang Y."/>
        </authorList>
    </citation>
    <scope>NUCLEOTIDE SEQUENCE [LARGE SCALE GENOMIC DNA]</scope>
    <source>
        <strain evidence="2">cv. Punajuju</strain>
        <tissue evidence="1">Leaves</tissue>
    </source>
</reference>
<evidence type="ECO:0000313" key="1">
    <source>
        <dbReference type="EMBL" id="KAI3767873.1"/>
    </source>
</evidence>